<sequence>MPINISLMGTAPDNSASTAKAPKGAFAHPTRLIDPINAPIPPGNGKIGRLGPPVARRSPRRVALSGWRSRRTFHTDKENRKQHPRHW</sequence>
<organism evidence="2">
    <name type="scientific">Candidatus Kentrum sp. DK</name>
    <dbReference type="NCBI Taxonomy" id="2126562"/>
    <lineage>
        <taxon>Bacteria</taxon>
        <taxon>Pseudomonadati</taxon>
        <taxon>Pseudomonadota</taxon>
        <taxon>Gammaproteobacteria</taxon>
        <taxon>Candidatus Kentrum</taxon>
    </lineage>
</organism>
<proteinExistence type="predicted"/>
<reference evidence="2" key="1">
    <citation type="submission" date="2019-02" db="EMBL/GenBank/DDBJ databases">
        <authorList>
            <person name="Gruber-Vodicka R. H."/>
            <person name="Seah K. B. B."/>
        </authorList>
    </citation>
    <scope>NUCLEOTIDE SEQUENCE</scope>
    <source>
        <strain evidence="2">BECK_DK47</strain>
    </source>
</reference>
<dbReference type="EMBL" id="CAADEX010000006">
    <property type="protein sequence ID" value="VFJ43637.1"/>
    <property type="molecule type" value="Genomic_DNA"/>
</dbReference>
<gene>
    <name evidence="2" type="ORF">BECKDK2373B_GA0170837_100612</name>
</gene>
<dbReference type="AlphaFoldDB" id="A0A450RX85"/>
<protein>
    <submittedName>
        <fullName evidence="2">Uncharacterized protein</fullName>
    </submittedName>
</protein>
<feature type="region of interest" description="Disordered" evidence="1">
    <location>
        <begin position="1"/>
        <end position="63"/>
    </location>
</feature>
<evidence type="ECO:0000313" key="2">
    <source>
        <dbReference type="EMBL" id="VFJ43637.1"/>
    </source>
</evidence>
<name>A0A450RX85_9GAMM</name>
<feature type="region of interest" description="Disordered" evidence="1">
    <location>
        <begin position="68"/>
        <end position="87"/>
    </location>
</feature>
<accession>A0A450RX85</accession>
<evidence type="ECO:0000256" key="1">
    <source>
        <dbReference type="SAM" id="MobiDB-lite"/>
    </source>
</evidence>